<feature type="transmembrane region" description="Helical" evidence="7">
    <location>
        <begin position="78"/>
        <end position="98"/>
    </location>
</feature>
<dbReference type="InterPro" id="IPR003416">
    <property type="entry name" value="MgtC/SapB/SrpB/YhiD_fam"/>
</dbReference>
<evidence type="ECO:0000256" key="2">
    <source>
        <dbReference type="ARBA" id="ARBA00009298"/>
    </source>
</evidence>
<dbReference type="AlphaFoldDB" id="A0A1I4V314"/>
<dbReference type="InterPro" id="IPR049177">
    <property type="entry name" value="MgtC_SapB_SrpB_YhiD_N"/>
</dbReference>
<sequence>MWQQIGSTLAAEFSDIPDIAELTRLCTRLVLAAILGAMLGFERETKGKAAGIKTHMLVALGSAIFMIVPLQIGVGADALTRVIQGMVTGVGFLGAGTILKGRNEDNVKGLTTAAGIWMTSAIGMTAGLGRAGSAILCAVFALLVLALIPRLMRLAGNH</sequence>
<keyword evidence="4 7" id="KW-0812">Transmembrane</keyword>
<gene>
    <name evidence="9" type="ORF">SAMN05216289_10165</name>
</gene>
<keyword evidence="6 7" id="KW-0472">Membrane</keyword>
<keyword evidence="10" id="KW-1185">Reference proteome</keyword>
<reference evidence="9 10" key="1">
    <citation type="submission" date="2016-10" db="EMBL/GenBank/DDBJ databases">
        <authorList>
            <person name="de Groot N.N."/>
        </authorList>
    </citation>
    <scope>NUCLEOTIDE SEQUENCE [LARGE SCALE GENOMIC DNA]</scope>
    <source>
        <strain evidence="9 10">CGMCC 1.7659</strain>
    </source>
</reference>
<dbReference type="Pfam" id="PF02308">
    <property type="entry name" value="MgtC"/>
    <property type="match status" value="1"/>
</dbReference>
<accession>A0A1I4V314</accession>
<feature type="transmembrane region" description="Helical" evidence="7">
    <location>
        <begin position="133"/>
        <end position="152"/>
    </location>
</feature>
<protein>
    <recommendedName>
        <fullName evidence="7">Protein MgtC</fullName>
    </recommendedName>
</protein>
<evidence type="ECO:0000256" key="4">
    <source>
        <dbReference type="ARBA" id="ARBA00022692"/>
    </source>
</evidence>
<comment type="similarity">
    <text evidence="2 7">Belongs to the MgtC/SapB family.</text>
</comment>
<evidence type="ECO:0000256" key="3">
    <source>
        <dbReference type="ARBA" id="ARBA00022475"/>
    </source>
</evidence>
<evidence type="ECO:0000256" key="1">
    <source>
        <dbReference type="ARBA" id="ARBA00004651"/>
    </source>
</evidence>
<organism evidence="9 10">
    <name type="scientific">Dokdonella immobilis</name>
    <dbReference type="NCBI Taxonomy" id="578942"/>
    <lineage>
        <taxon>Bacteria</taxon>
        <taxon>Pseudomonadati</taxon>
        <taxon>Pseudomonadota</taxon>
        <taxon>Gammaproteobacteria</taxon>
        <taxon>Lysobacterales</taxon>
        <taxon>Rhodanobacteraceae</taxon>
        <taxon>Dokdonella</taxon>
    </lineage>
</organism>
<keyword evidence="7" id="KW-0997">Cell inner membrane</keyword>
<keyword evidence="5 7" id="KW-1133">Transmembrane helix</keyword>
<feature type="domain" description="MgtC/SapB/SrpB/YhiD N-terminal" evidence="8">
    <location>
        <begin position="29"/>
        <end position="153"/>
    </location>
</feature>
<dbReference type="STRING" id="578942.SAMN05216289_10165"/>
<feature type="transmembrane region" description="Helical" evidence="7">
    <location>
        <begin position="54"/>
        <end position="72"/>
    </location>
</feature>
<name>A0A1I4V314_9GAMM</name>
<dbReference type="Proteomes" id="UP000198575">
    <property type="component" value="Unassembled WGS sequence"/>
</dbReference>
<evidence type="ECO:0000259" key="8">
    <source>
        <dbReference type="Pfam" id="PF02308"/>
    </source>
</evidence>
<dbReference type="PANTHER" id="PTHR33778">
    <property type="entry name" value="PROTEIN MGTC"/>
    <property type="match status" value="1"/>
</dbReference>
<keyword evidence="3" id="KW-1003">Cell membrane</keyword>
<evidence type="ECO:0000313" key="9">
    <source>
        <dbReference type="EMBL" id="SFM95545.1"/>
    </source>
</evidence>
<proteinExistence type="inferred from homology"/>
<evidence type="ECO:0000313" key="10">
    <source>
        <dbReference type="Proteomes" id="UP000198575"/>
    </source>
</evidence>
<dbReference type="PRINTS" id="PR01837">
    <property type="entry name" value="MGTCSAPBPROT"/>
</dbReference>
<evidence type="ECO:0000256" key="5">
    <source>
        <dbReference type="ARBA" id="ARBA00022989"/>
    </source>
</evidence>
<dbReference type="PANTHER" id="PTHR33778:SF1">
    <property type="entry name" value="MAGNESIUM TRANSPORTER YHID-RELATED"/>
    <property type="match status" value="1"/>
</dbReference>
<dbReference type="OrthoDB" id="9811198at2"/>
<dbReference type="RefSeq" id="WP_092403899.1">
    <property type="nucleotide sequence ID" value="NZ_FOVF01000001.1"/>
</dbReference>
<evidence type="ECO:0000256" key="6">
    <source>
        <dbReference type="ARBA" id="ARBA00023136"/>
    </source>
</evidence>
<dbReference type="GO" id="GO:0005886">
    <property type="term" value="C:plasma membrane"/>
    <property type="evidence" value="ECO:0007669"/>
    <property type="project" value="UniProtKB-SubCell"/>
</dbReference>
<dbReference type="EMBL" id="FOVF01000001">
    <property type="protein sequence ID" value="SFM95545.1"/>
    <property type="molecule type" value="Genomic_DNA"/>
</dbReference>
<comment type="subcellular location">
    <subcellularLocation>
        <location evidence="7">Cell inner membrane</location>
        <topology evidence="7">Multi-pass membrane protein</topology>
    </subcellularLocation>
    <subcellularLocation>
        <location evidence="1">Cell membrane</location>
        <topology evidence="1">Multi-pass membrane protein</topology>
    </subcellularLocation>
</comment>
<evidence type="ECO:0000256" key="7">
    <source>
        <dbReference type="RuleBase" id="RU365041"/>
    </source>
</evidence>